<dbReference type="EMBL" id="JAQQDR010000004">
    <property type="protein sequence ID" value="MFM0239057.1"/>
    <property type="molecule type" value="Genomic_DNA"/>
</dbReference>
<comment type="similarity">
    <text evidence="1">Belongs to the UPF0166 family.</text>
</comment>
<evidence type="ECO:0000313" key="2">
    <source>
        <dbReference type="EMBL" id="MFM0239057.1"/>
    </source>
</evidence>
<evidence type="ECO:0000313" key="3">
    <source>
        <dbReference type="Proteomes" id="UP001629274"/>
    </source>
</evidence>
<dbReference type="Proteomes" id="UP001629274">
    <property type="component" value="Unassembled WGS sequence"/>
</dbReference>
<comment type="caution">
    <text evidence="2">The sequence shown here is derived from an EMBL/GenBank/DDBJ whole genome shotgun (WGS) entry which is preliminary data.</text>
</comment>
<dbReference type="InterPro" id="IPR011322">
    <property type="entry name" value="N-reg_PII-like_a/b"/>
</dbReference>
<dbReference type="Gene3D" id="3.30.70.120">
    <property type="match status" value="1"/>
</dbReference>
<keyword evidence="3" id="KW-1185">Reference proteome</keyword>
<organism evidence="2 3">
    <name type="scientific">Paraburkholderia phytofirmans</name>
    <dbReference type="NCBI Taxonomy" id="261302"/>
    <lineage>
        <taxon>Bacteria</taxon>
        <taxon>Pseudomonadati</taxon>
        <taxon>Pseudomonadota</taxon>
        <taxon>Betaproteobacteria</taxon>
        <taxon>Burkholderiales</taxon>
        <taxon>Burkholderiaceae</taxon>
        <taxon>Paraburkholderia</taxon>
    </lineage>
</organism>
<reference evidence="2 3" key="1">
    <citation type="journal article" date="2024" name="Chem. Sci.">
        <title>Discovery of megapolipeptins by genome mining of a Burkholderiales bacteria collection.</title>
        <authorList>
            <person name="Paulo B.S."/>
            <person name="Recchia M.J.J."/>
            <person name="Lee S."/>
            <person name="Fergusson C.H."/>
            <person name="Romanowski S.B."/>
            <person name="Hernandez A."/>
            <person name="Krull N."/>
            <person name="Liu D.Y."/>
            <person name="Cavanagh H."/>
            <person name="Bos A."/>
            <person name="Gray C.A."/>
            <person name="Murphy B.T."/>
            <person name="Linington R.G."/>
            <person name="Eustaquio A.S."/>
        </authorList>
    </citation>
    <scope>NUCLEOTIDE SEQUENCE [LARGE SCALE GENOMIC DNA]</scope>
    <source>
        <strain evidence="2 3">RL17-351-BIE-A</strain>
    </source>
</reference>
<sequence>MNGYQVTFFTQQDRRHHGKPLADWLVHLAGELGLRGATVIPACEGIGHHHRIHSAHFFELADQPLSVVMAMTSDEADRLFDRLRADGVHLFYVKTPVEFGVIGDDNGNGSGNDSGNAAKS</sequence>
<gene>
    <name evidence="2" type="ORF">PQR03_13025</name>
</gene>
<dbReference type="RefSeq" id="WP_012428056.1">
    <property type="nucleotide sequence ID" value="NZ_JAQQCK010000002.1"/>
</dbReference>
<accession>A0ABW9BFD3</accession>
<dbReference type="InterPro" id="IPR015867">
    <property type="entry name" value="N-reg_PII/ATP_PRibTrfase_C"/>
</dbReference>
<dbReference type="SUPFAM" id="SSF54913">
    <property type="entry name" value="GlnB-like"/>
    <property type="match status" value="1"/>
</dbReference>
<dbReference type="InterPro" id="IPR003793">
    <property type="entry name" value="UPF0166"/>
</dbReference>
<protein>
    <submittedName>
        <fullName evidence="2">DUF190 domain-containing protein</fullName>
    </submittedName>
</protein>
<dbReference type="Pfam" id="PF02641">
    <property type="entry name" value="DUF190"/>
    <property type="match status" value="1"/>
</dbReference>
<evidence type="ECO:0000256" key="1">
    <source>
        <dbReference type="ARBA" id="ARBA00010554"/>
    </source>
</evidence>
<name>A0ABW9BFD3_9BURK</name>
<proteinExistence type="inferred from homology"/>